<dbReference type="KEGG" id="mcub:MCBB_0490"/>
<keyword evidence="3" id="KW-1185">Reference proteome</keyword>
<name>A0A1D3L0I8_9EURY</name>
<keyword evidence="1" id="KW-0472">Membrane</keyword>
<evidence type="ECO:0000313" key="3">
    <source>
        <dbReference type="Proteomes" id="UP000094707"/>
    </source>
</evidence>
<dbReference type="OrthoDB" id="117061at2157"/>
<reference evidence="2 3" key="1">
    <citation type="submission" date="2016-08" db="EMBL/GenBank/DDBJ databases">
        <authorList>
            <person name="Seilhamer J.J."/>
        </authorList>
    </citation>
    <scope>NUCLEOTIDE SEQUENCE [LARGE SCALE GENOMIC DNA]</scope>
    <source>
        <strain evidence="2">Buetzberg</strain>
    </source>
</reference>
<dbReference type="RefSeq" id="WP_071906245.1">
    <property type="nucleotide sequence ID" value="NZ_LT607756.1"/>
</dbReference>
<dbReference type="InterPro" id="IPR043713">
    <property type="entry name" value="DUF5654"/>
</dbReference>
<keyword evidence="1" id="KW-1133">Transmembrane helix</keyword>
<evidence type="ECO:0000313" key="2">
    <source>
        <dbReference type="EMBL" id="SCG85066.1"/>
    </source>
</evidence>
<dbReference type="Proteomes" id="UP000094707">
    <property type="component" value="Chromosome I"/>
</dbReference>
<sequence>MKEEVKEVKGQVMQTIATLMTTAFGLIAALAWNETIKAFITQLFPKGSGLTGLLVYAVLVTILAVVATILIGKAIAKPAVQEVRIVE</sequence>
<accession>A0A1D3L0I8</accession>
<organism evidence="2 3">
    <name type="scientific">Methanobacterium congolense</name>
    <dbReference type="NCBI Taxonomy" id="118062"/>
    <lineage>
        <taxon>Archaea</taxon>
        <taxon>Methanobacteriati</taxon>
        <taxon>Methanobacteriota</taxon>
        <taxon>Methanomada group</taxon>
        <taxon>Methanobacteria</taxon>
        <taxon>Methanobacteriales</taxon>
        <taxon>Methanobacteriaceae</taxon>
        <taxon>Methanobacterium</taxon>
    </lineage>
</organism>
<dbReference type="EMBL" id="LT607756">
    <property type="protein sequence ID" value="SCG85066.1"/>
    <property type="molecule type" value="Genomic_DNA"/>
</dbReference>
<evidence type="ECO:0000256" key="1">
    <source>
        <dbReference type="SAM" id="Phobius"/>
    </source>
</evidence>
<protein>
    <submittedName>
        <fullName evidence="2">Uncharacterized protein</fullName>
    </submittedName>
</protein>
<feature type="transmembrane region" description="Helical" evidence="1">
    <location>
        <begin position="12"/>
        <end position="33"/>
    </location>
</feature>
<dbReference type="Pfam" id="PF18898">
    <property type="entry name" value="DUF5654"/>
    <property type="match status" value="1"/>
</dbReference>
<dbReference type="PATRIC" id="fig|129848.4.peg.493"/>
<dbReference type="GeneID" id="30411350"/>
<proteinExistence type="predicted"/>
<keyword evidence="1" id="KW-0812">Transmembrane</keyword>
<dbReference type="AlphaFoldDB" id="A0A1D3L0I8"/>
<feature type="transmembrane region" description="Helical" evidence="1">
    <location>
        <begin position="53"/>
        <end position="76"/>
    </location>
</feature>
<gene>
    <name evidence="2" type="ORF">MCBB_0490</name>
</gene>